<dbReference type="EMBL" id="BAAARN010000005">
    <property type="protein sequence ID" value="GAA2739587.1"/>
    <property type="molecule type" value="Genomic_DNA"/>
</dbReference>
<name>A0ABP6HCG7_9MICO</name>
<comment type="caution">
    <text evidence="1">The sequence shown here is derived from an EMBL/GenBank/DDBJ whole genome shotgun (WGS) entry which is preliminary data.</text>
</comment>
<dbReference type="RefSeq" id="WP_344196076.1">
    <property type="nucleotide sequence ID" value="NZ_BAAARN010000005.1"/>
</dbReference>
<evidence type="ECO:0000313" key="2">
    <source>
        <dbReference type="Proteomes" id="UP001501326"/>
    </source>
</evidence>
<reference evidence="2" key="1">
    <citation type="journal article" date="2019" name="Int. J. Syst. Evol. Microbiol.">
        <title>The Global Catalogue of Microorganisms (GCM) 10K type strain sequencing project: providing services to taxonomists for standard genome sequencing and annotation.</title>
        <authorList>
            <consortium name="The Broad Institute Genomics Platform"/>
            <consortium name="The Broad Institute Genome Sequencing Center for Infectious Disease"/>
            <person name="Wu L."/>
            <person name="Ma J."/>
        </authorList>
    </citation>
    <scope>NUCLEOTIDE SEQUENCE [LARGE SCALE GENOMIC DNA]</scope>
    <source>
        <strain evidence="2">JCM 16378</strain>
    </source>
</reference>
<proteinExistence type="predicted"/>
<keyword evidence="2" id="KW-1185">Reference proteome</keyword>
<sequence>MERLPFVFLRTEARAEGLTDKALRGPLVQRVLHGVYVRAGVTVDVRVRTLAALRLAPAGTVAAGSTAAVLLGGVVPPDHRIHLRLPHGQLRRKGTEAGTLRSRGGLPGS</sequence>
<evidence type="ECO:0000313" key="1">
    <source>
        <dbReference type="EMBL" id="GAA2739587.1"/>
    </source>
</evidence>
<protein>
    <submittedName>
        <fullName evidence="1">Uncharacterized protein</fullName>
    </submittedName>
</protein>
<accession>A0ABP6HCG7</accession>
<gene>
    <name evidence="1" type="ORF">GCM10009867_36270</name>
</gene>
<dbReference type="Proteomes" id="UP001501326">
    <property type="component" value="Unassembled WGS sequence"/>
</dbReference>
<organism evidence="1 2">
    <name type="scientific">Pedococcus aerophilus</name>
    <dbReference type="NCBI Taxonomy" id="436356"/>
    <lineage>
        <taxon>Bacteria</taxon>
        <taxon>Bacillati</taxon>
        <taxon>Actinomycetota</taxon>
        <taxon>Actinomycetes</taxon>
        <taxon>Micrococcales</taxon>
        <taxon>Intrasporangiaceae</taxon>
        <taxon>Pedococcus</taxon>
    </lineage>
</organism>